<dbReference type="PANTHER" id="PTHR30572">
    <property type="entry name" value="MEMBRANE COMPONENT OF TRANSPORTER-RELATED"/>
    <property type="match status" value="1"/>
</dbReference>
<dbReference type="PANTHER" id="PTHR30572:SF18">
    <property type="entry name" value="ABC-TYPE MACROLIDE FAMILY EXPORT SYSTEM PERMEASE COMPONENT 2"/>
    <property type="match status" value="1"/>
</dbReference>
<evidence type="ECO:0000259" key="7">
    <source>
        <dbReference type="Pfam" id="PF02687"/>
    </source>
</evidence>
<protein>
    <submittedName>
        <fullName evidence="9">FtsX-like permease family protein</fullName>
    </submittedName>
</protein>
<sequence length="800" mass="89570">MMKMYFLTAFRSLLRNKSYSLLNIAGLALGITCSLLLFLVIQYQLSYDTFHSKADRIYRLNVSFTKIDFNTPASHFPLPAYLRSNGNLGFEHITQIYGDVGAQINIPAANGAPARKFLIEENIGFVDAAFFDVFDFDTGPVNVAPYFKDPNVVVLSQTLADKFFPDGDAVGSIIKYNNEYNLKVVSVMPDMPGNTEFPFQLLVSLETVRPSFPTDWGNLSSNHQTFVVLPEKVSAATAEVRLNDFVQQFSTEEKARRSQQYLLQPLNDIHYNPKFYGGFAQTPISREMIVAMAIVGVVLLLTACINFINLATAQAIKRAREVGVRKVLGSSKWQIVFQFLCETFFIVFFASFLSVILSELALPYLNELLDLKISFNLLQDPVLLLFLVVQTLVVTLFAGFYPAFILSSFQPITALKSKVSMQKFGDVSIRQVLVVLQFTICQVLIICTFLVNEQMSYFRNKALGFDKEAVVLVTLPREAGLKIQPLRQELLNNPAIREISFASDAPSSMNNSYGNFYFNHAANDVDFQIQKKFVDMHFFELFDMKFLAGGKYTISDSIHYMVINDTLRRRLGLESPEEAIGKNISLGGGEISGPIAGVVSDFHQGPLQIEIEPLLLTANPGDYTTLSAKIDMGQKQEALKHLEQVWETVYPADVFSYEFLDESIAAFYDEEARQNTLFKIFSIIAIFIGCLGLYGLVAFMAAQRTKEVGIRKVMGASVANIAILFSKEFINLVLIAFVLAVPVSYYLMDLWLQDYTYRIAIEYWPFILAGVATLLIALITMSAKAIQAALANPVLSLKSD</sequence>
<feature type="transmembrane region" description="Helical" evidence="6">
    <location>
        <begin position="382"/>
        <end position="406"/>
    </location>
</feature>
<dbReference type="EMBL" id="FPCA01000001">
    <property type="protein sequence ID" value="SFU38623.1"/>
    <property type="molecule type" value="Genomic_DNA"/>
</dbReference>
<dbReference type="GO" id="GO:0022857">
    <property type="term" value="F:transmembrane transporter activity"/>
    <property type="evidence" value="ECO:0007669"/>
    <property type="project" value="TreeGrafter"/>
</dbReference>
<evidence type="ECO:0000256" key="1">
    <source>
        <dbReference type="ARBA" id="ARBA00004651"/>
    </source>
</evidence>
<feature type="transmembrane region" description="Helical" evidence="6">
    <location>
        <begin position="763"/>
        <end position="783"/>
    </location>
</feature>
<dbReference type="Pfam" id="PF02687">
    <property type="entry name" value="FtsX"/>
    <property type="match status" value="2"/>
</dbReference>
<keyword evidence="4 6" id="KW-1133">Transmembrane helix</keyword>
<evidence type="ECO:0000313" key="9">
    <source>
        <dbReference type="EMBL" id="SFU38623.1"/>
    </source>
</evidence>
<name>A0A1I7FR27_9BACT</name>
<evidence type="ECO:0000256" key="2">
    <source>
        <dbReference type="ARBA" id="ARBA00022475"/>
    </source>
</evidence>
<evidence type="ECO:0000256" key="6">
    <source>
        <dbReference type="SAM" id="Phobius"/>
    </source>
</evidence>
<evidence type="ECO:0000313" key="10">
    <source>
        <dbReference type="Proteomes" id="UP000182491"/>
    </source>
</evidence>
<dbReference type="Pfam" id="PF12704">
    <property type="entry name" value="MacB_PCD"/>
    <property type="match status" value="1"/>
</dbReference>
<evidence type="ECO:0000256" key="5">
    <source>
        <dbReference type="ARBA" id="ARBA00023136"/>
    </source>
</evidence>
<dbReference type="InterPro" id="IPR003838">
    <property type="entry name" value="ABC3_permease_C"/>
</dbReference>
<dbReference type="InterPro" id="IPR050250">
    <property type="entry name" value="Macrolide_Exporter_MacB"/>
</dbReference>
<feature type="domain" description="ABC3 transporter permease C-terminal" evidence="7">
    <location>
        <begin position="294"/>
        <end position="411"/>
    </location>
</feature>
<reference evidence="10" key="1">
    <citation type="submission" date="2016-10" db="EMBL/GenBank/DDBJ databases">
        <authorList>
            <person name="Varghese N."/>
        </authorList>
    </citation>
    <scope>NUCLEOTIDE SEQUENCE [LARGE SCALE GENOMIC DNA]</scope>
    <source>
        <strain evidence="10">DSM 18820</strain>
    </source>
</reference>
<keyword evidence="3 6" id="KW-0812">Transmembrane</keyword>
<dbReference type="Proteomes" id="UP000182491">
    <property type="component" value="Unassembled WGS sequence"/>
</dbReference>
<keyword evidence="5 6" id="KW-0472">Membrane</keyword>
<dbReference type="AlphaFoldDB" id="A0A1I7FR27"/>
<evidence type="ECO:0000259" key="8">
    <source>
        <dbReference type="Pfam" id="PF12704"/>
    </source>
</evidence>
<dbReference type="InterPro" id="IPR025857">
    <property type="entry name" value="MacB_PCD"/>
</dbReference>
<evidence type="ECO:0000256" key="4">
    <source>
        <dbReference type="ARBA" id="ARBA00022989"/>
    </source>
</evidence>
<feature type="domain" description="MacB-like periplasmic core" evidence="8">
    <location>
        <begin position="20"/>
        <end position="243"/>
    </location>
</feature>
<dbReference type="STRING" id="388950.GCA_001611675_03540"/>
<dbReference type="GO" id="GO:0005886">
    <property type="term" value="C:plasma membrane"/>
    <property type="evidence" value="ECO:0007669"/>
    <property type="project" value="UniProtKB-SubCell"/>
</dbReference>
<organism evidence="9 10">
    <name type="scientific">Pontibacter akesuensis</name>
    <dbReference type="NCBI Taxonomy" id="388950"/>
    <lineage>
        <taxon>Bacteria</taxon>
        <taxon>Pseudomonadati</taxon>
        <taxon>Bacteroidota</taxon>
        <taxon>Cytophagia</taxon>
        <taxon>Cytophagales</taxon>
        <taxon>Hymenobacteraceae</taxon>
        <taxon>Pontibacter</taxon>
    </lineage>
</organism>
<feature type="domain" description="ABC3 transporter permease C-terminal" evidence="7">
    <location>
        <begin position="680"/>
        <end position="789"/>
    </location>
</feature>
<keyword evidence="10" id="KW-1185">Reference proteome</keyword>
<proteinExistence type="predicted"/>
<feature type="transmembrane region" description="Helical" evidence="6">
    <location>
        <begin position="288"/>
        <end position="310"/>
    </location>
</feature>
<feature type="transmembrane region" description="Helical" evidence="6">
    <location>
        <begin position="335"/>
        <end position="362"/>
    </location>
</feature>
<feature type="transmembrane region" description="Helical" evidence="6">
    <location>
        <begin position="729"/>
        <end position="748"/>
    </location>
</feature>
<dbReference type="RefSeq" id="WP_068839401.1">
    <property type="nucleotide sequence ID" value="NZ_BMXC01000001.1"/>
</dbReference>
<feature type="transmembrane region" description="Helical" evidence="6">
    <location>
        <begin position="680"/>
        <end position="702"/>
    </location>
</feature>
<gene>
    <name evidence="9" type="ORF">SAMN04487941_0405</name>
</gene>
<feature type="transmembrane region" description="Helical" evidence="6">
    <location>
        <begin position="21"/>
        <end position="43"/>
    </location>
</feature>
<feature type="transmembrane region" description="Helical" evidence="6">
    <location>
        <begin position="427"/>
        <end position="451"/>
    </location>
</feature>
<dbReference type="OrthoDB" id="5933722at2"/>
<keyword evidence="2" id="KW-1003">Cell membrane</keyword>
<accession>A0A1I7FR27</accession>
<evidence type="ECO:0000256" key="3">
    <source>
        <dbReference type="ARBA" id="ARBA00022692"/>
    </source>
</evidence>
<comment type="subcellular location">
    <subcellularLocation>
        <location evidence="1">Cell membrane</location>
        <topology evidence="1">Multi-pass membrane protein</topology>
    </subcellularLocation>
</comment>